<gene>
    <name evidence="2" type="ORF">AC578_8767</name>
</gene>
<dbReference type="AlphaFoldDB" id="A0A139H6C6"/>
<evidence type="ECO:0000313" key="2">
    <source>
        <dbReference type="EMBL" id="KXS98007.1"/>
    </source>
</evidence>
<dbReference type="EMBL" id="LFZN01000126">
    <property type="protein sequence ID" value="KXS98007.1"/>
    <property type="molecule type" value="Genomic_DNA"/>
</dbReference>
<organism evidence="2 3">
    <name type="scientific">Pseudocercospora eumusae</name>
    <dbReference type="NCBI Taxonomy" id="321146"/>
    <lineage>
        <taxon>Eukaryota</taxon>
        <taxon>Fungi</taxon>
        <taxon>Dikarya</taxon>
        <taxon>Ascomycota</taxon>
        <taxon>Pezizomycotina</taxon>
        <taxon>Dothideomycetes</taxon>
        <taxon>Dothideomycetidae</taxon>
        <taxon>Mycosphaerellales</taxon>
        <taxon>Mycosphaerellaceae</taxon>
        <taxon>Pseudocercospora</taxon>
    </lineage>
</organism>
<comment type="caution">
    <text evidence="2">The sequence shown here is derived from an EMBL/GenBank/DDBJ whole genome shotgun (WGS) entry which is preliminary data.</text>
</comment>
<dbReference type="Proteomes" id="UP000070133">
    <property type="component" value="Unassembled WGS sequence"/>
</dbReference>
<name>A0A139H6C6_9PEZI</name>
<feature type="region of interest" description="Disordered" evidence="1">
    <location>
        <begin position="1"/>
        <end position="45"/>
    </location>
</feature>
<protein>
    <submittedName>
        <fullName evidence="2">Uncharacterized protein</fullName>
    </submittedName>
</protein>
<sequence length="93" mass="9918">MSPQKSMVIDISDDDDDDDHVPAPPRRRQAPLKPNIPKQAPSISNEQRVEAGGLGGLGDCLNGRNISCSCRGLLFSNCSGAKDLLLAGFDLLK</sequence>
<evidence type="ECO:0000256" key="1">
    <source>
        <dbReference type="SAM" id="MobiDB-lite"/>
    </source>
</evidence>
<keyword evidence="3" id="KW-1185">Reference proteome</keyword>
<proteinExistence type="predicted"/>
<reference evidence="2 3" key="1">
    <citation type="submission" date="2015-07" db="EMBL/GenBank/DDBJ databases">
        <title>Comparative genomics of the Sigatoka disease complex on banana suggests a link between parallel evolutionary changes in Pseudocercospora fijiensis and Pseudocercospora eumusae and increased virulence on the banana host.</title>
        <authorList>
            <person name="Chang T.-C."/>
            <person name="Salvucci A."/>
            <person name="Crous P.W."/>
            <person name="Stergiopoulos I."/>
        </authorList>
    </citation>
    <scope>NUCLEOTIDE SEQUENCE [LARGE SCALE GENOMIC DNA]</scope>
    <source>
        <strain evidence="2 3">CBS 114824</strain>
    </source>
</reference>
<evidence type="ECO:0000313" key="3">
    <source>
        <dbReference type="Proteomes" id="UP000070133"/>
    </source>
</evidence>
<accession>A0A139H6C6</accession>